<dbReference type="GO" id="GO:0020037">
    <property type="term" value="F:heme binding"/>
    <property type="evidence" value="ECO:0007669"/>
    <property type="project" value="InterPro"/>
</dbReference>
<evidence type="ECO:0000256" key="1">
    <source>
        <dbReference type="ARBA" id="ARBA00010617"/>
    </source>
</evidence>
<protein>
    <submittedName>
        <fullName evidence="9">Cytochrome P450</fullName>
    </submittedName>
</protein>
<evidence type="ECO:0000313" key="10">
    <source>
        <dbReference type="Proteomes" id="UP000192674"/>
    </source>
</evidence>
<evidence type="ECO:0000256" key="5">
    <source>
        <dbReference type="ARBA" id="ARBA00023004"/>
    </source>
</evidence>
<dbReference type="PANTHER" id="PTHR24291:SF50">
    <property type="entry name" value="BIFUNCTIONAL ALBAFLAVENONE MONOOXYGENASE_TERPENE SYNTHASE"/>
    <property type="match status" value="1"/>
</dbReference>
<keyword evidence="5 7" id="KW-0408">Iron</keyword>
<dbReference type="PANTHER" id="PTHR24291">
    <property type="entry name" value="CYTOCHROME P450 FAMILY 4"/>
    <property type="match status" value="1"/>
</dbReference>
<dbReference type="EMBL" id="FWXV01000011">
    <property type="protein sequence ID" value="SMD25391.1"/>
    <property type="molecule type" value="Genomic_DNA"/>
</dbReference>
<feature type="binding site" description="axial binding residue" evidence="7">
    <location>
        <position position="387"/>
    </location>
    <ligand>
        <name>heme</name>
        <dbReference type="ChEBI" id="CHEBI:30413"/>
    </ligand>
    <ligandPart>
        <name>Fe</name>
        <dbReference type="ChEBI" id="CHEBI:18248"/>
    </ligandPart>
</feature>
<organism evidence="9 10">
    <name type="scientific">Kibdelosporangium aridum</name>
    <dbReference type="NCBI Taxonomy" id="2030"/>
    <lineage>
        <taxon>Bacteria</taxon>
        <taxon>Bacillati</taxon>
        <taxon>Actinomycetota</taxon>
        <taxon>Actinomycetes</taxon>
        <taxon>Pseudonocardiales</taxon>
        <taxon>Pseudonocardiaceae</taxon>
        <taxon>Kibdelosporangium</taxon>
    </lineage>
</organism>
<keyword evidence="3 7" id="KW-0479">Metal-binding</keyword>
<dbReference type="GO" id="GO:0016705">
    <property type="term" value="F:oxidoreductase activity, acting on paired donors, with incorporation or reduction of molecular oxygen"/>
    <property type="evidence" value="ECO:0007669"/>
    <property type="project" value="InterPro"/>
</dbReference>
<evidence type="ECO:0000256" key="4">
    <source>
        <dbReference type="ARBA" id="ARBA00023002"/>
    </source>
</evidence>
<keyword evidence="2 7" id="KW-0349">Heme</keyword>
<evidence type="ECO:0000313" key="9">
    <source>
        <dbReference type="EMBL" id="SMD25391.1"/>
    </source>
</evidence>
<keyword evidence="4 8" id="KW-0560">Oxidoreductase</keyword>
<dbReference type="InterPro" id="IPR001128">
    <property type="entry name" value="Cyt_P450"/>
</dbReference>
<dbReference type="Pfam" id="PF00067">
    <property type="entry name" value="p450"/>
    <property type="match status" value="1"/>
</dbReference>
<dbReference type="Proteomes" id="UP000192674">
    <property type="component" value="Unassembled WGS sequence"/>
</dbReference>
<evidence type="ECO:0000256" key="8">
    <source>
        <dbReference type="RuleBase" id="RU000461"/>
    </source>
</evidence>
<dbReference type="PRINTS" id="PR00385">
    <property type="entry name" value="P450"/>
</dbReference>
<sequence length="439" mass="49423">MPVPVAPGRLPLLGHTPALLRRRYEFTSTLRDYGDLVKIYLGPIPAYFVTSPKLTRQILTTDSASFRKGAMFDKFRPFVGNGLVTSNGAFHLRQRRLIQPAFHRDRIADYAQTMQKTVDEFTGSWQPGQVREVNDDMQQLAMTIVGRALFATELGRSAIDQARESLPIVVSHGMKRALAPAFLGKLFLRGNRRFDRAVSDMRTVVNDVIADWRATGTDQGDLLSMLLMARDDSGKGMTDQEVYDEVVTLLSAGIETSALALAWLFHEIGRHPEVEQRLHDEVDEVLAGRPVGIEDLPRLTYTQQVINEVLRMYPIWILMRRTTLPVELDGTQLPADTEVTISPHALHFDPRSFPDPHRFDPGRWSPERAKDIPDGAFIPFSAGNRKCIGYTFAQTEMAITLATIAARWRLKPLPDKPVKVKYTSTAYPIRLSMTAVPRD</sequence>
<dbReference type="SUPFAM" id="SSF48264">
    <property type="entry name" value="Cytochrome P450"/>
    <property type="match status" value="1"/>
</dbReference>
<reference evidence="9 10" key="1">
    <citation type="submission" date="2017-04" db="EMBL/GenBank/DDBJ databases">
        <authorList>
            <person name="Afonso C.L."/>
            <person name="Miller P.J."/>
            <person name="Scott M.A."/>
            <person name="Spackman E."/>
            <person name="Goraichik I."/>
            <person name="Dimitrov K.M."/>
            <person name="Suarez D.L."/>
            <person name="Swayne D.E."/>
        </authorList>
    </citation>
    <scope>NUCLEOTIDE SEQUENCE [LARGE SCALE GENOMIC DNA]</scope>
    <source>
        <strain evidence="9 10">DSM 43828</strain>
    </source>
</reference>
<evidence type="ECO:0000256" key="6">
    <source>
        <dbReference type="ARBA" id="ARBA00023033"/>
    </source>
</evidence>
<dbReference type="InterPro" id="IPR017972">
    <property type="entry name" value="Cyt_P450_CS"/>
</dbReference>
<dbReference type="CDD" id="cd11049">
    <property type="entry name" value="CYP170A1-like"/>
    <property type="match status" value="1"/>
</dbReference>
<keyword evidence="10" id="KW-1185">Reference proteome</keyword>
<dbReference type="PROSITE" id="PS00086">
    <property type="entry name" value="CYTOCHROME_P450"/>
    <property type="match status" value="1"/>
</dbReference>
<dbReference type="InterPro" id="IPR002401">
    <property type="entry name" value="Cyt_P450_E_grp-I"/>
</dbReference>
<dbReference type="OrthoDB" id="5290182at2"/>
<proteinExistence type="inferred from homology"/>
<dbReference type="InterPro" id="IPR036396">
    <property type="entry name" value="Cyt_P450_sf"/>
</dbReference>
<gene>
    <name evidence="9" type="ORF">SAMN05661093_09088</name>
</gene>
<accession>A0A1Y5Y6I4</accession>
<dbReference type="GO" id="GO:0005506">
    <property type="term" value="F:iron ion binding"/>
    <property type="evidence" value="ECO:0007669"/>
    <property type="project" value="InterPro"/>
</dbReference>
<evidence type="ECO:0000256" key="3">
    <source>
        <dbReference type="ARBA" id="ARBA00022723"/>
    </source>
</evidence>
<name>A0A1Y5Y6I4_KIBAR</name>
<comment type="similarity">
    <text evidence="1 8">Belongs to the cytochrome P450 family.</text>
</comment>
<evidence type="ECO:0000256" key="7">
    <source>
        <dbReference type="PIRSR" id="PIRSR602401-1"/>
    </source>
</evidence>
<dbReference type="RefSeq" id="WP_033383881.1">
    <property type="nucleotide sequence ID" value="NZ_FWXV01000011.1"/>
</dbReference>
<comment type="cofactor">
    <cofactor evidence="7">
        <name>heme</name>
        <dbReference type="ChEBI" id="CHEBI:30413"/>
    </cofactor>
</comment>
<keyword evidence="6 8" id="KW-0503">Monooxygenase</keyword>
<dbReference type="AlphaFoldDB" id="A0A1Y5Y6I4"/>
<dbReference type="InterPro" id="IPR050196">
    <property type="entry name" value="Cytochrome_P450_Monoox"/>
</dbReference>
<dbReference type="GO" id="GO:0004497">
    <property type="term" value="F:monooxygenase activity"/>
    <property type="evidence" value="ECO:0007669"/>
    <property type="project" value="UniProtKB-KW"/>
</dbReference>
<dbReference type="Gene3D" id="1.10.630.10">
    <property type="entry name" value="Cytochrome P450"/>
    <property type="match status" value="1"/>
</dbReference>
<evidence type="ECO:0000256" key="2">
    <source>
        <dbReference type="ARBA" id="ARBA00022617"/>
    </source>
</evidence>
<dbReference type="PRINTS" id="PR00463">
    <property type="entry name" value="EP450I"/>
</dbReference>